<gene>
    <name evidence="1" type="ordered locus">YPA_2325</name>
</gene>
<organism evidence="1 2">
    <name type="scientific">Yersinia pestis bv. Antiqua (strain Antiqua)</name>
    <dbReference type="NCBI Taxonomy" id="360102"/>
    <lineage>
        <taxon>Bacteria</taxon>
        <taxon>Pseudomonadati</taxon>
        <taxon>Pseudomonadota</taxon>
        <taxon>Gammaproteobacteria</taxon>
        <taxon>Enterobacterales</taxon>
        <taxon>Yersiniaceae</taxon>
        <taxon>Yersinia</taxon>
    </lineage>
</organism>
<name>A0A0H2Y9Y7_YERPA</name>
<dbReference type="KEGG" id="ypa:YPA_2325"/>
<sequence length="85" mass="9766">MLIFYSLNNSSYSKAASERQVVESTFEQHLLCSQRQGEIHGSAESRRKPTTRIIFGINAIKLTQKIHYSKNQKKLNIIKNLPGKF</sequence>
<reference evidence="1 2" key="1">
    <citation type="journal article" date="2006" name="J. Bacteriol.">
        <title>Complete genome sequence of Yersinia pestis strains Antiqua and Nepal516: evidence of gene reduction in an emerging pathogen.</title>
        <authorList>
            <person name="Chain P.S."/>
            <person name="Hu P."/>
            <person name="Malfatti S.A."/>
            <person name="Radnedge L."/>
            <person name="Larimer F."/>
            <person name="Vergez L.M."/>
            <person name="Worsham P."/>
            <person name="Chu M.C."/>
            <person name="Andersen G.L."/>
        </authorList>
    </citation>
    <scope>NUCLEOTIDE SEQUENCE [LARGE SCALE GENOMIC DNA]</scope>
    <source>
        <strain evidence="1 2">Antiqua</strain>
    </source>
</reference>
<dbReference type="EMBL" id="CP000308">
    <property type="protein sequence ID" value="ABG14290.1"/>
    <property type="molecule type" value="Genomic_DNA"/>
</dbReference>
<dbReference type="AlphaFoldDB" id="A0A0H2Y9Y7"/>
<accession>A0A0H2Y9Y7</accession>
<dbReference type="Proteomes" id="UP000001971">
    <property type="component" value="Chromosome"/>
</dbReference>
<evidence type="ECO:0000313" key="2">
    <source>
        <dbReference type="Proteomes" id="UP000001971"/>
    </source>
</evidence>
<proteinExistence type="predicted"/>
<protein>
    <submittedName>
        <fullName evidence="1">Uncharacterized protein</fullName>
    </submittedName>
</protein>
<evidence type="ECO:0000313" key="1">
    <source>
        <dbReference type="EMBL" id="ABG14290.1"/>
    </source>
</evidence>